<sequence length="113" mass="12501">MSGLHPQGGALVLTGASPRGFDICKKIKPEISQTTTLNARYVMHICLAWITKGGNSIVFTNYGTNYFLHPHLLNHFTGVGHTSCTLGSGCLLEKDFRPHARHRIHRLHRDGPT</sequence>
<gene>
    <name evidence="1" type="ORF">DPMN_094231</name>
</gene>
<evidence type="ECO:0000313" key="2">
    <source>
        <dbReference type="Proteomes" id="UP000828390"/>
    </source>
</evidence>
<protein>
    <submittedName>
        <fullName evidence="1">Uncharacterized protein</fullName>
    </submittedName>
</protein>
<comment type="caution">
    <text evidence="1">The sequence shown here is derived from an EMBL/GenBank/DDBJ whole genome shotgun (WGS) entry which is preliminary data.</text>
</comment>
<reference evidence="1" key="1">
    <citation type="journal article" date="2019" name="bioRxiv">
        <title>The Genome of the Zebra Mussel, Dreissena polymorpha: A Resource for Invasive Species Research.</title>
        <authorList>
            <person name="McCartney M.A."/>
            <person name="Auch B."/>
            <person name="Kono T."/>
            <person name="Mallez S."/>
            <person name="Zhang Y."/>
            <person name="Obille A."/>
            <person name="Becker A."/>
            <person name="Abrahante J.E."/>
            <person name="Garbe J."/>
            <person name="Badalamenti J.P."/>
            <person name="Herman A."/>
            <person name="Mangelson H."/>
            <person name="Liachko I."/>
            <person name="Sullivan S."/>
            <person name="Sone E.D."/>
            <person name="Koren S."/>
            <person name="Silverstein K.A.T."/>
            <person name="Beckman K.B."/>
            <person name="Gohl D.M."/>
        </authorList>
    </citation>
    <scope>NUCLEOTIDE SEQUENCE</scope>
    <source>
        <strain evidence="1">Duluth1</strain>
        <tissue evidence="1">Whole animal</tissue>
    </source>
</reference>
<keyword evidence="2" id="KW-1185">Reference proteome</keyword>
<reference evidence="1" key="2">
    <citation type="submission" date="2020-11" db="EMBL/GenBank/DDBJ databases">
        <authorList>
            <person name="McCartney M.A."/>
            <person name="Auch B."/>
            <person name="Kono T."/>
            <person name="Mallez S."/>
            <person name="Becker A."/>
            <person name="Gohl D.M."/>
            <person name="Silverstein K.A.T."/>
            <person name="Koren S."/>
            <person name="Bechman K.B."/>
            <person name="Herman A."/>
            <person name="Abrahante J.E."/>
            <person name="Garbe J."/>
        </authorList>
    </citation>
    <scope>NUCLEOTIDE SEQUENCE</scope>
    <source>
        <strain evidence="1">Duluth1</strain>
        <tissue evidence="1">Whole animal</tissue>
    </source>
</reference>
<proteinExistence type="predicted"/>
<name>A0A9D4R1N7_DREPO</name>
<dbReference type="EMBL" id="JAIWYP010000003">
    <property type="protein sequence ID" value="KAH3851746.1"/>
    <property type="molecule type" value="Genomic_DNA"/>
</dbReference>
<accession>A0A9D4R1N7</accession>
<dbReference type="Proteomes" id="UP000828390">
    <property type="component" value="Unassembled WGS sequence"/>
</dbReference>
<organism evidence="1 2">
    <name type="scientific">Dreissena polymorpha</name>
    <name type="common">Zebra mussel</name>
    <name type="synonym">Mytilus polymorpha</name>
    <dbReference type="NCBI Taxonomy" id="45954"/>
    <lineage>
        <taxon>Eukaryota</taxon>
        <taxon>Metazoa</taxon>
        <taxon>Spiralia</taxon>
        <taxon>Lophotrochozoa</taxon>
        <taxon>Mollusca</taxon>
        <taxon>Bivalvia</taxon>
        <taxon>Autobranchia</taxon>
        <taxon>Heteroconchia</taxon>
        <taxon>Euheterodonta</taxon>
        <taxon>Imparidentia</taxon>
        <taxon>Neoheterodontei</taxon>
        <taxon>Myida</taxon>
        <taxon>Dreissenoidea</taxon>
        <taxon>Dreissenidae</taxon>
        <taxon>Dreissena</taxon>
    </lineage>
</organism>
<dbReference type="AlphaFoldDB" id="A0A9D4R1N7"/>
<evidence type="ECO:0000313" key="1">
    <source>
        <dbReference type="EMBL" id="KAH3851746.1"/>
    </source>
</evidence>